<dbReference type="Pfam" id="PF00496">
    <property type="entry name" value="SBP_bac_5"/>
    <property type="match status" value="2"/>
</dbReference>
<dbReference type="Gene3D" id="3.40.190.10">
    <property type="entry name" value="Periplasmic binding protein-like II"/>
    <property type="match status" value="1"/>
</dbReference>
<feature type="transmembrane region" description="Helical" evidence="4">
    <location>
        <begin position="20"/>
        <end position="40"/>
    </location>
</feature>
<dbReference type="STRING" id="1618573.UT19_C0003G0047"/>
<dbReference type="SUPFAM" id="SSF53850">
    <property type="entry name" value="Periplasmic binding protein-like II"/>
    <property type="match status" value="1"/>
</dbReference>
<keyword evidence="2" id="KW-0813">Transport</keyword>
<dbReference type="GO" id="GO:0043190">
    <property type="term" value="C:ATP-binding cassette (ABC) transporter complex"/>
    <property type="evidence" value="ECO:0007669"/>
    <property type="project" value="InterPro"/>
</dbReference>
<keyword evidence="3" id="KW-0732">Signal</keyword>
<dbReference type="EMBL" id="LBVW01000003">
    <property type="protein sequence ID" value="KKQ94242.1"/>
    <property type="molecule type" value="Genomic_DNA"/>
</dbReference>
<evidence type="ECO:0000256" key="3">
    <source>
        <dbReference type="ARBA" id="ARBA00022729"/>
    </source>
</evidence>
<dbReference type="GO" id="GO:0042597">
    <property type="term" value="C:periplasmic space"/>
    <property type="evidence" value="ECO:0007669"/>
    <property type="project" value="UniProtKB-ARBA"/>
</dbReference>
<name>A0A0G0LT77_9BACT</name>
<keyword evidence="4" id="KW-0812">Transmembrane</keyword>
<organism evidence="6 7">
    <name type="scientific">Candidatus Woesebacteria bacterium GW2011_GWB1_39_10b</name>
    <dbReference type="NCBI Taxonomy" id="1618573"/>
    <lineage>
        <taxon>Bacteria</taxon>
        <taxon>Candidatus Woeseibacteriota</taxon>
    </lineage>
</organism>
<dbReference type="Proteomes" id="UP000034932">
    <property type="component" value="Unassembled WGS sequence"/>
</dbReference>
<dbReference type="Gene3D" id="3.10.105.10">
    <property type="entry name" value="Dipeptide-binding Protein, Domain 3"/>
    <property type="match status" value="1"/>
</dbReference>
<dbReference type="Gene3D" id="3.90.76.10">
    <property type="entry name" value="Dipeptide-binding Protein, Domain 1"/>
    <property type="match status" value="1"/>
</dbReference>
<accession>A0A0G0LT77</accession>
<protein>
    <submittedName>
        <fullName evidence="6">Extracellular solute-binding protein family 5</fullName>
    </submittedName>
</protein>
<comment type="caution">
    <text evidence="6">The sequence shown here is derived from an EMBL/GenBank/DDBJ whole genome shotgun (WGS) entry which is preliminary data.</text>
</comment>
<dbReference type="InterPro" id="IPR039424">
    <property type="entry name" value="SBP_5"/>
</dbReference>
<evidence type="ECO:0000259" key="5">
    <source>
        <dbReference type="Pfam" id="PF00496"/>
    </source>
</evidence>
<evidence type="ECO:0000256" key="4">
    <source>
        <dbReference type="SAM" id="Phobius"/>
    </source>
</evidence>
<dbReference type="PANTHER" id="PTHR30290">
    <property type="entry name" value="PERIPLASMIC BINDING COMPONENT OF ABC TRANSPORTER"/>
    <property type="match status" value="1"/>
</dbReference>
<dbReference type="CDD" id="cd00995">
    <property type="entry name" value="PBP2_NikA_DppA_OppA_like"/>
    <property type="match status" value="1"/>
</dbReference>
<dbReference type="PIRSF" id="PIRSF002741">
    <property type="entry name" value="MppA"/>
    <property type="match status" value="1"/>
</dbReference>
<dbReference type="PANTHER" id="PTHR30290:SF9">
    <property type="entry name" value="OLIGOPEPTIDE-BINDING PROTEIN APPA"/>
    <property type="match status" value="1"/>
</dbReference>
<sequence>MASFRFSLRLVFAYLSRFKGLIFLGIIMGIAIFFLARLISLTMLKGKTERIGVMGRYHSDNLPEEILDLVSDGLTKTGEEGIIEPSLASSWETPDKGKTWIFHLKKDTLWQDGKTVESQSLLYEFSDVEIEKPDASTIIFKLKEPYVPFPAAVSKPTFRKGLLGVGEWKVENILVSGSFVETITLVNAAKDKKIFKFYPTIERTKLAYKLGEVDNLQGLLHPQPFDTWKNAEVVTSSDKNQAVVLFFNTQDSLLSEKAIRQALTYAINKESFGERSLGPISPNSWAFNPQVKEYSYDPNRAQELIDELELEAKKNLEIKLVSAAHLLPTAEQISKNWEEVGVKSLVQVSSIIPSEFQAYLTILDMPKDPDQYPLWHSTQSATNITKYTNPRIDKLLEDGRKELNIEERKKIYFDFQRFLLEDAPAAFLYHPTYFTVGRK</sequence>
<feature type="domain" description="Solute-binding protein family 5" evidence="5">
    <location>
        <begin position="191"/>
        <end position="346"/>
    </location>
</feature>
<keyword evidence="4" id="KW-1133">Transmembrane helix</keyword>
<proteinExistence type="inferred from homology"/>
<keyword evidence="4" id="KW-0472">Membrane</keyword>
<dbReference type="InterPro" id="IPR000914">
    <property type="entry name" value="SBP_5_dom"/>
</dbReference>
<evidence type="ECO:0000256" key="1">
    <source>
        <dbReference type="ARBA" id="ARBA00005695"/>
    </source>
</evidence>
<dbReference type="GO" id="GO:0015833">
    <property type="term" value="P:peptide transport"/>
    <property type="evidence" value="ECO:0007669"/>
    <property type="project" value="TreeGrafter"/>
</dbReference>
<dbReference type="AlphaFoldDB" id="A0A0G0LT77"/>
<evidence type="ECO:0000313" key="7">
    <source>
        <dbReference type="Proteomes" id="UP000034932"/>
    </source>
</evidence>
<dbReference type="PATRIC" id="fig|1618573.3.peg.235"/>
<feature type="domain" description="Solute-binding protein family 5" evidence="5">
    <location>
        <begin position="83"/>
        <end position="177"/>
    </location>
</feature>
<comment type="similarity">
    <text evidence="1">Belongs to the bacterial solute-binding protein 5 family.</text>
</comment>
<evidence type="ECO:0000313" key="6">
    <source>
        <dbReference type="EMBL" id="KKQ94242.1"/>
    </source>
</evidence>
<gene>
    <name evidence="6" type="ORF">UT19_C0003G0047</name>
</gene>
<evidence type="ECO:0000256" key="2">
    <source>
        <dbReference type="ARBA" id="ARBA00022448"/>
    </source>
</evidence>
<reference evidence="6 7" key="1">
    <citation type="journal article" date="2015" name="Nature">
        <title>rRNA introns, odd ribosomes, and small enigmatic genomes across a large radiation of phyla.</title>
        <authorList>
            <person name="Brown C.T."/>
            <person name="Hug L.A."/>
            <person name="Thomas B.C."/>
            <person name="Sharon I."/>
            <person name="Castelle C.J."/>
            <person name="Singh A."/>
            <person name="Wilkins M.J."/>
            <person name="Williams K.H."/>
            <person name="Banfield J.F."/>
        </authorList>
    </citation>
    <scope>NUCLEOTIDE SEQUENCE [LARGE SCALE GENOMIC DNA]</scope>
</reference>
<dbReference type="GO" id="GO:1904680">
    <property type="term" value="F:peptide transmembrane transporter activity"/>
    <property type="evidence" value="ECO:0007669"/>
    <property type="project" value="TreeGrafter"/>
</dbReference>
<dbReference type="InterPro" id="IPR030678">
    <property type="entry name" value="Peptide/Ni-bd"/>
</dbReference>